<keyword evidence="3" id="KW-1185">Reference proteome</keyword>
<feature type="region of interest" description="Disordered" evidence="1">
    <location>
        <begin position="1"/>
        <end position="65"/>
    </location>
</feature>
<feature type="compositionally biased region" description="Polar residues" evidence="1">
    <location>
        <begin position="226"/>
        <end position="238"/>
    </location>
</feature>
<feature type="region of interest" description="Disordered" evidence="1">
    <location>
        <begin position="214"/>
        <end position="238"/>
    </location>
</feature>
<reference evidence="2" key="1">
    <citation type="submission" date="2022-08" db="EMBL/GenBank/DDBJ databases">
        <title>Genome sequencing of akame (Lates japonicus).</title>
        <authorList>
            <person name="Hashiguchi Y."/>
            <person name="Takahashi H."/>
        </authorList>
    </citation>
    <scope>NUCLEOTIDE SEQUENCE</scope>
    <source>
        <strain evidence="2">Kochi</strain>
    </source>
</reference>
<feature type="region of interest" description="Disordered" evidence="1">
    <location>
        <begin position="127"/>
        <end position="156"/>
    </location>
</feature>
<evidence type="ECO:0000256" key="1">
    <source>
        <dbReference type="SAM" id="MobiDB-lite"/>
    </source>
</evidence>
<organism evidence="2 3">
    <name type="scientific">Lates japonicus</name>
    <name type="common">Japanese lates</name>
    <dbReference type="NCBI Taxonomy" id="270547"/>
    <lineage>
        <taxon>Eukaryota</taxon>
        <taxon>Metazoa</taxon>
        <taxon>Chordata</taxon>
        <taxon>Craniata</taxon>
        <taxon>Vertebrata</taxon>
        <taxon>Euteleostomi</taxon>
        <taxon>Actinopterygii</taxon>
        <taxon>Neopterygii</taxon>
        <taxon>Teleostei</taxon>
        <taxon>Neoteleostei</taxon>
        <taxon>Acanthomorphata</taxon>
        <taxon>Carangaria</taxon>
        <taxon>Carangaria incertae sedis</taxon>
        <taxon>Centropomidae</taxon>
        <taxon>Lates</taxon>
    </lineage>
</organism>
<comment type="caution">
    <text evidence="2">The sequence shown here is derived from an EMBL/GenBank/DDBJ whole genome shotgun (WGS) entry which is preliminary data.</text>
</comment>
<protein>
    <submittedName>
        <fullName evidence="2">Zinc finger protein GLI2 isoform X2</fullName>
    </submittedName>
</protein>
<proteinExistence type="predicted"/>
<evidence type="ECO:0000313" key="2">
    <source>
        <dbReference type="EMBL" id="GLD61467.1"/>
    </source>
</evidence>
<name>A0AAD3MTZ8_LATJO</name>
<gene>
    <name evidence="2" type="ORF">AKAME5_001327500</name>
</gene>
<accession>A0AAD3MTZ8</accession>
<dbReference type="AlphaFoldDB" id="A0AAD3MTZ8"/>
<feature type="compositionally biased region" description="Low complexity" evidence="1">
    <location>
        <begin position="214"/>
        <end position="224"/>
    </location>
</feature>
<sequence>MASASQARSPYSDLRYSGRSNSGNSSRWRLVPSTLDRIQHRPADHNPPHPTPCGLHQQLRSSSAANTTPIPLSRRISLVQFHSHTSIQWHTAAVVPAEGLALTPIPLIQPHPLSLLHVPLTASYMSTSQQLQHRGKPESVGRSKPLPPNPDPVSPSCTRIKVRTEAKVHAHLHQPLQDHGGGILDLSEDLDKGQVDTRSINEPAGSCQIQAQALQPAQPLSAALTSPPSRTSSTQGWP</sequence>
<dbReference type="EMBL" id="BRZM01000046">
    <property type="protein sequence ID" value="GLD61467.1"/>
    <property type="molecule type" value="Genomic_DNA"/>
</dbReference>
<evidence type="ECO:0000313" key="3">
    <source>
        <dbReference type="Proteomes" id="UP001279410"/>
    </source>
</evidence>
<feature type="compositionally biased region" description="Low complexity" evidence="1">
    <location>
        <begin position="17"/>
        <end position="27"/>
    </location>
</feature>
<dbReference type="Proteomes" id="UP001279410">
    <property type="component" value="Unassembled WGS sequence"/>
</dbReference>
<feature type="compositionally biased region" description="Basic and acidic residues" evidence="1">
    <location>
        <begin position="37"/>
        <end position="47"/>
    </location>
</feature>